<reference evidence="1 2" key="1">
    <citation type="submission" date="2016-10" db="EMBL/GenBank/DDBJ databases">
        <authorList>
            <person name="de Groot N.N."/>
        </authorList>
    </citation>
    <scope>NUCLEOTIDE SEQUENCE [LARGE SCALE GENOMIC DNA]</scope>
    <source>
        <strain evidence="1 2">DSM 23421</strain>
    </source>
</reference>
<organism evidence="1 2">
    <name type="scientific">Pricia antarctica</name>
    <dbReference type="NCBI Taxonomy" id="641691"/>
    <lineage>
        <taxon>Bacteria</taxon>
        <taxon>Pseudomonadati</taxon>
        <taxon>Bacteroidota</taxon>
        <taxon>Flavobacteriia</taxon>
        <taxon>Flavobacteriales</taxon>
        <taxon>Flavobacteriaceae</taxon>
        <taxon>Pricia</taxon>
    </lineage>
</organism>
<sequence>MSTFNVNADLVPLFRGLVIGLQPFANAQQVALYFNADVRHLHASYNSADALSNITALLTRIITFTPQSYSVTVSIGTCSDTIDGCMLTIENTGVDLSRVVEIVSTVSDGLRLEKVNRGTRFVIEIPVMYEAAPVKIQTGNGAQQNNNHFYLTRLLTQANALSYSIKNFIGFL</sequence>
<evidence type="ECO:0000313" key="2">
    <source>
        <dbReference type="Proteomes" id="UP000199109"/>
    </source>
</evidence>
<dbReference type="EMBL" id="FNAO01000007">
    <property type="protein sequence ID" value="SDE80093.1"/>
    <property type="molecule type" value="Genomic_DNA"/>
</dbReference>
<name>A0A1G7FW10_9FLAO</name>
<gene>
    <name evidence="1" type="ORF">SAMN05421636_107303</name>
</gene>
<dbReference type="RefSeq" id="WP_091870918.1">
    <property type="nucleotide sequence ID" value="NZ_FNAO01000007.1"/>
</dbReference>
<keyword evidence="2" id="KW-1185">Reference proteome</keyword>
<proteinExistence type="predicted"/>
<dbReference type="Proteomes" id="UP000199109">
    <property type="component" value="Unassembled WGS sequence"/>
</dbReference>
<accession>A0A1G7FW10</accession>
<dbReference type="AlphaFoldDB" id="A0A1G7FW10"/>
<dbReference type="OrthoDB" id="135231at2"/>
<evidence type="ECO:0000313" key="1">
    <source>
        <dbReference type="EMBL" id="SDE80093.1"/>
    </source>
</evidence>
<protein>
    <submittedName>
        <fullName evidence="1">Uncharacterized protein</fullName>
    </submittedName>
</protein>